<dbReference type="EC" id="1.1.1.47" evidence="2"/>
<dbReference type="RefSeq" id="WP_085582615.1">
    <property type="nucleotide sequence ID" value="NZ_JFKA01000004.1"/>
</dbReference>
<dbReference type="FunFam" id="3.40.50.720:FF:000084">
    <property type="entry name" value="Short-chain dehydrogenase reductase"/>
    <property type="match status" value="1"/>
</dbReference>
<reference evidence="2 3" key="1">
    <citation type="submission" date="2014-03" db="EMBL/GenBank/DDBJ databases">
        <title>The draft genome sequence of Thalassospira mesophila JCM 18969.</title>
        <authorList>
            <person name="Lai Q."/>
            <person name="Shao Z."/>
        </authorList>
    </citation>
    <scope>NUCLEOTIDE SEQUENCE [LARGE SCALE GENOMIC DNA]</scope>
    <source>
        <strain evidence="2 3">JCM 18969</strain>
    </source>
</reference>
<dbReference type="OrthoDB" id="20590at2"/>
<dbReference type="EMBL" id="JFKA01000004">
    <property type="protein sequence ID" value="OSQ38448.1"/>
    <property type="molecule type" value="Genomic_DNA"/>
</dbReference>
<dbReference type="InterPro" id="IPR002347">
    <property type="entry name" value="SDR_fam"/>
</dbReference>
<dbReference type="PANTHER" id="PTHR42760:SF40">
    <property type="entry name" value="3-OXOACYL-[ACYL-CARRIER-PROTEIN] REDUCTASE, CHLOROPLASTIC"/>
    <property type="match status" value="1"/>
</dbReference>
<dbReference type="PANTHER" id="PTHR42760">
    <property type="entry name" value="SHORT-CHAIN DEHYDROGENASES/REDUCTASES FAMILY MEMBER"/>
    <property type="match status" value="1"/>
</dbReference>
<dbReference type="PRINTS" id="PR00081">
    <property type="entry name" value="GDHRDH"/>
</dbReference>
<proteinExistence type="inferred from homology"/>
<name>A0A1Y2L007_9PROT</name>
<sequence length="248" mass="25645">MTKTIVITGGSRGIGRATALLCAKRGWNTVISYVGNKEAAEQTQADCENAGGKCVIERCDVACEQDVISLFASAINGFGTLDGVVNNAGIVASPQPIIDMDIARMQRIFDTNILGAYIVAREAARHMVRSRGGAGGAIVNVSSMAAKLGGPNEYVDYAGSKGAMDAMTIGLSKELGPEGVRVNAVRPGIIETDIHASGGRPNRAADLGPGCPLGRAGKAEEVAESIIWLLDDASSYVTGAFMDVSGGR</sequence>
<dbReference type="InterPro" id="IPR036291">
    <property type="entry name" value="NAD(P)-bd_dom_sf"/>
</dbReference>
<gene>
    <name evidence="2" type="ORF">TMES_11535</name>
</gene>
<dbReference type="PRINTS" id="PR00080">
    <property type="entry name" value="SDRFAMILY"/>
</dbReference>
<dbReference type="SUPFAM" id="SSF51735">
    <property type="entry name" value="NAD(P)-binding Rossmann-fold domains"/>
    <property type="match status" value="1"/>
</dbReference>
<dbReference type="Pfam" id="PF13561">
    <property type="entry name" value="adh_short_C2"/>
    <property type="match status" value="1"/>
</dbReference>
<keyword evidence="3" id="KW-1185">Reference proteome</keyword>
<dbReference type="AlphaFoldDB" id="A0A1Y2L007"/>
<dbReference type="STRING" id="1293891.TMES_11535"/>
<dbReference type="CDD" id="cd05233">
    <property type="entry name" value="SDR_c"/>
    <property type="match status" value="1"/>
</dbReference>
<accession>A0A1Y2L007</accession>
<evidence type="ECO:0000313" key="2">
    <source>
        <dbReference type="EMBL" id="OSQ38448.1"/>
    </source>
</evidence>
<dbReference type="Gene3D" id="3.40.50.720">
    <property type="entry name" value="NAD(P)-binding Rossmann-like Domain"/>
    <property type="match status" value="1"/>
</dbReference>
<comment type="caution">
    <text evidence="2">The sequence shown here is derived from an EMBL/GenBank/DDBJ whole genome shotgun (WGS) entry which is preliminary data.</text>
</comment>
<dbReference type="Proteomes" id="UP000193391">
    <property type="component" value="Unassembled WGS sequence"/>
</dbReference>
<comment type="similarity">
    <text evidence="1">Belongs to the short-chain dehydrogenases/reductases (SDR) family.</text>
</comment>
<evidence type="ECO:0000256" key="1">
    <source>
        <dbReference type="ARBA" id="ARBA00006484"/>
    </source>
</evidence>
<evidence type="ECO:0000313" key="3">
    <source>
        <dbReference type="Proteomes" id="UP000193391"/>
    </source>
</evidence>
<organism evidence="2 3">
    <name type="scientific">Thalassospira mesophila</name>
    <dbReference type="NCBI Taxonomy" id="1293891"/>
    <lineage>
        <taxon>Bacteria</taxon>
        <taxon>Pseudomonadati</taxon>
        <taxon>Pseudomonadota</taxon>
        <taxon>Alphaproteobacteria</taxon>
        <taxon>Rhodospirillales</taxon>
        <taxon>Thalassospiraceae</taxon>
        <taxon>Thalassospira</taxon>
    </lineage>
</organism>
<dbReference type="NCBIfam" id="NF005400">
    <property type="entry name" value="PRK06947.1"/>
    <property type="match status" value="1"/>
</dbReference>
<protein>
    <submittedName>
        <fullName evidence="2">Sugar dehydrogenase</fullName>
        <ecNumber evidence="2">1.1.1.47</ecNumber>
    </submittedName>
</protein>
<keyword evidence="2" id="KW-0560">Oxidoreductase</keyword>
<dbReference type="GO" id="GO:0047936">
    <property type="term" value="F:glucose 1-dehydrogenase [NAD(P)+] activity"/>
    <property type="evidence" value="ECO:0007669"/>
    <property type="project" value="UniProtKB-EC"/>
</dbReference>
<dbReference type="GO" id="GO:0030497">
    <property type="term" value="P:fatty acid elongation"/>
    <property type="evidence" value="ECO:0007669"/>
    <property type="project" value="TreeGrafter"/>
</dbReference>